<feature type="active site" description="Acyl-ester intermediate" evidence="3">
    <location>
        <position position="279"/>
    </location>
</feature>
<keyword evidence="7" id="KW-1185">Reference proteome</keyword>
<reference evidence="5" key="3">
    <citation type="submission" date="2010-09" db="EMBL/GenBank/DDBJ databases">
        <title>Annotation of Gaeumannomyces graminis var. tritici R3-111a-1.</title>
        <authorList>
            <consortium name="The Broad Institute Genome Sequencing Platform"/>
            <person name="Ma L.-J."/>
            <person name="Dead R."/>
            <person name="Young S.K."/>
            <person name="Zeng Q."/>
            <person name="Gargeya S."/>
            <person name="Fitzgerald M."/>
            <person name="Haas B."/>
            <person name="Abouelleil A."/>
            <person name="Alvarado L."/>
            <person name="Arachchi H.M."/>
            <person name="Berlin A."/>
            <person name="Brown A."/>
            <person name="Chapman S.B."/>
            <person name="Chen Z."/>
            <person name="Dunbar C."/>
            <person name="Freedman E."/>
            <person name="Gearin G."/>
            <person name="Gellesch M."/>
            <person name="Goldberg J."/>
            <person name="Griggs A."/>
            <person name="Gujja S."/>
            <person name="Heiman D."/>
            <person name="Howarth C."/>
            <person name="Larson L."/>
            <person name="Lui A."/>
            <person name="MacDonald P.J.P."/>
            <person name="Mehta T."/>
            <person name="Montmayeur A."/>
            <person name="Murphy C."/>
            <person name="Neiman D."/>
            <person name="Pearson M."/>
            <person name="Priest M."/>
            <person name="Roberts A."/>
            <person name="Saif S."/>
            <person name="Shea T."/>
            <person name="Shenoy N."/>
            <person name="Sisk P."/>
            <person name="Stolte C."/>
            <person name="Sykes S."/>
            <person name="Yandava C."/>
            <person name="Wortman J."/>
            <person name="Nusbaum C."/>
            <person name="Birren B."/>
        </authorList>
    </citation>
    <scope>NUCLEOTIDE SEQUENCE</scope>
    <source>
        <strain evidence="5">R3-111a-1</strain>
    </source>
</reference>
<evidence type="ECO:0000259" key="4">
    <source>
        <dbReference type="Pfam" id="PF01425"/>
    </source>
</evidence>
<comment type="similarity">
    <text evidence="1">Belongs to the amidase family.</text>
</comment>
<proteinExistence type="inferred from homology"/>
<reference evidence="5" key="2">
    <citation type="submission" date="2010-07" db="EMBL/GenBank/DDBJ databases">
        <authorList>
            <consortium name="The Broad Institute Genome Sequencing Platform"/>
            <consortium name="Broad Institute Genome Sequencing Center for Infectious Disease"/>
            <person name="Ma L.-J."/>
            <person name="Dead R."/>
            <person name="Young S."/>
            <person name="Zeng Q."/>
            <person name="Koehrsen M."/>
            <person name="Alvarado L."/>
            <person name="Berlin A."/>
            <person name="Chapman S.B."/>
            <person name="Chen Z."/>
            <person name="Freedman E."/>
            <person name="Gellesch M."/>
            <person name="Goldberg J."/>
            <person name="Griggs A."/>
            <person name="Gujja S."/>
            <person name="Heilman E.R."/>
            <person name="Heiman D."/>
            <person name="Hepburn T."/>
            <person name="Howarth C."/>
            <person name="Jen D."/>
            <person name="Larson L."/>
            <person name="Mehta T."/>
            <person name="Neiman D."/>
            <person name="Pearson M."/>
            <person name="Roberts A."/>
            <person name="Saif S."/>
            <person name="Shea T."/>
            <person name="Shenoy N."/>
            <person name="Sisk P."/>
            <person name="Stolte C."/>
            <person name="Sykes S."/>
            <person name="Walk T."/>
            <person name="White J."/>
            <person name="Yandava C."/>
            <person name="Haas B."/>
            <person name="Nusbaum C."/>
            <person name="Birren B."/>
        </authorList>
    </citation>
    <scope>NUCLEOTIDE SEQUENCE</scope>
    <source>
        <strain evidence="5">R3-111a-1</strain>
    </source>
</reference>
<evidence type="ECO:0000256" key="1">
    <source>
        <dbReference type="ARBA" id="ARBA00009199"/>
    </source>
</evidence>
<dbReference type="VEuPathDB" id="FungiDB:GGTG_04293"/>
<feature type="active site" description="Charge relay system" evidence="3">
    <location>
        <position position="171"/>
    </location>
</feature>
<reference evidence="6" key="5">
    <citation type="submission" date="2018-04" db="UniProtKB">
        <authorList>
            <consortium name="EnsemblFungi"/>
        </authorList>
    </citation>
    <scope>IDENTIFICATION</scope>
    <source>
        <strain evidence="6">R3-111a-1</strain>
    </source>
</reference>
<dbReference type="EMBL" id="GL385396">
    <property type="protein sequence ID" value="EJT79207.1"/>
    <property type="molecule type" value="Genomic_DNA"/>
</dbReference>
<protein>
    <recommendedName>
        <fullName evidence="4">Amidase domain-containing protein</fullName>
    </recommendedName>
</protein>
<dbReference type="PANTHER" id="PTHR46072:SF8">
    <property type="entry name" value="AMIDASE DOMAIN-CONTAINING PROTEIN"/>
    <property type="match status" value="1"/>
</dbReference>
<dbReference type="RefSeq" id="XP_009220352.1">
    <property type="nucleotide sequence ID" value="XM_009222088.1"/>
</dbReference>
<dbReference type="SUPFAM" id="SSF75304">
    <property type="entry name" value="Amidase signature (AS) enzymes"/>
    <property type="match status" value="1"/>
</dbReference>
<dbReference type="Proteomes" id="UP000006039">
    <property type="component" value="Unassembled WGS sequence"/>
</dbReference>
<dbReference type="GO" id="GO:0016787">
    <property type="term" value="F:hydrolase activity"/>
    <property type="evidence" value="ECO:0007669"/>
    <property type="project" value="UniProtKB-KW"/>
</dbReference>
<dbReference type="PANTHER" id="PTHR46072">
    <property type="entry name" value="AMIDASE-RELATED-RELATED"/>
    <property type="match status" value="1"/>
</dbReference>
<feature type="domain" description="Amidase" evidence="4">
    <location>
        <begin position="116"/>
        <end position="585"/>
    </location>
</feature>
<dbReference type="InterPro" id="IPR023631">
    <property type="entry name" value="Amidase_dom"/>
</dbReference>
<keyword evidence="2" id="KW-0378">Hydrolase</keyword>
<accession>J3NSP4</accession>
<dbReference type="InterPro" id="IPR036928">
    <property type="entry name" value="AS_sf"/>
</dbReference>
<evidence type="ECO:0000313" key="7">
    <source>
        <dbReference type="Proteomes" id="UP000006039"/>
    </source>
</evidence>
<evidence type="ECO:0000313" key="5">
    <source>
        <dbReference type="EMBL" id="EJT79207.1"/>
    </source>
</evidence>
<dbReference type="Pfam" id="PF01425">
    <property type="entry name" value="Amidase"/>
    <property type="match status" value="1"/>
</dbReference>
<dbReference type="HOGENOM" id="CLU_009600_9_2_1"/>
<organism evidence="5">
    <name type="scientific">Gaeumannomyces tritici (strain R3-111a-1)</name>
    <name type="common">Wheat and barley take-all root rot fungus</name>
    <name type="synonym">Gaeumannomyces graminis var. tritici</name>
    <dbReference type="NCBI Taxonomy" id="644352"/>
    <lineage>
        <taxon>Eukaryota</taxon>
        <taxon>Fungi</taxon>
        <taxon>Dikarya</taxon>
        <taxon>Ascomycota</taxon>
        <taxon>Pezizomycotina</taxon>
        <taxon>Sordariomycetes</taxon>
        <taxon>Sordariomycetidae</taxon>
        <taxon>Magnaporthales</taxon>
        <taxon>Magnaporthaceae</taxon>
        <taxon>Gaeumannomyces</taxon>
    </lineage>
</organism>
<dbReference type="eggNOG" id="KOG1212">
    <property type="taxonomic scope" value="Eukaryota"/>
</dbReference>
<gene>
    <name evidence="6" type="primary">20344751</name>
    <name evidence="5" type="ORF">GGTG_04293</name>
</gene>
<dbReference type="GeneID" id="20344751"/>
<evidence type="ECO:0000313" key="6">
    <source>
        <dbReference type="EnsemblFungi" id="EJT79207"/>
    </source>
</evidence>
<reference evidence="6" key="4">
    <citation type="journal article" date="2015" name="G3 (Bethesda)">
        <title>Genome sequences of three phytopathogenic species of the Magnaporthaceae family of fungi.</title>
        <authorList>
            <person name="Okagaki L.H."/>
            <person name="Nunes C.C."/>
            <person name="Sailsbery J."/>
            <person name="Clay B."/>
            <person name="Brown D."/>
            <person name="John T."/>
            <person name="Oh Y."/>
            <person name="Young N."/>
            <person name="Fitzgerald M."/>
            <person name="Haas B.J."/>
            <person name="Zeng Q."/>
            <person name="Young S."/>
            <person name="Adiconis X."/>
            <person name="Fan L."/>
            <person name="Levin J.Z."/>
            <person name="Mitchell T.K."/>
            <person name="Okubara P.A."/>
            <person name="Farman M.L."/>
            <person name="Kohn L.M."/>
            <person name="Birren B."/>
            <person name="Ma L.-J."/>
            <person name="Dean R.A."/>
        </authorList>
    </citation>
    <scope>NUCLEOTIDE SEQUENCE</scope>
    <source>
        <strain evidence="6">R3-111a-1</strain>
    </source>
</reference>
<evidence type="ECO:0000256" key="2">
    <source>
        <dbReference type="ARBA" id="ARBA00022801"/>
    </source>
</evidence>
<dbReference type="EnsemblFungi" id="EJT79207">
    <property type="protein sequence ID" value="EJT79207"/>
    <property type="gene ID" value="GGTG_04293"/>
</dbReference>
<sequence>MMLATSLAPILSTFLVAVIWLVRLRHVYDVLSPGCGGPHQLPWRAVVARKLDADRAKIPREWRLEKAVVDRARSRQRIAGEFIEALLDEETLRITAMDVAALVEKMGNGALTAVQVVTAFCKRAGIAHQLSNLLLEIGFDLAIERAEELDKHFREHGRLVGPLHGVPVTLKDQFHIKGLETSAAYVGWIGTFEGKRGTGKEKHFESELVRELKSLGAVPIGKTTLVTSSWAPETNNNILGYARNPHNQRLSTGGSSGGEGAMQALRGSAFGIGTDSGGSVSMPASFQGVFSLKPSAGRISSKDIAGISPGQQAMPVVTGIMAHSVQTLRLVFRTLLNTEPWLNDPYCLPIPYREANEYVPGKAAEKPSFGFFAHDGIVTPHPPILRAMDIARRALELEGYGIVDWQPPSYNESIAIHGPIARGDGCPDAYEAIMLSGEPIVPEIRRVFPGGKPLPSITLREHEQLVDRMKMYRSKWNDYWRSSAQRTDNGLPVGAVLSPVSPYAAVLPGKFYHSPYSSALNVLDYPTVVIPVTFADKDVDTVAPDFEPLTHADRINMKAYDPDVYDGAPASIQLFGPHLDEERLLSLAQVVMDALEKYKRRRN</sequence>
<reference evidence="7" key="1">
    <citation type="submission" date="2010-07" db="EMBL/GenBank/DDBJ databases">
        <title>The genome sequence of Gaeumannomyces graminis var. tritici strain R3-111a-1.</title>
        <authorList>
            <consortium name="The Broad Institute Genome Sequencing Platform"/>
            <person name="Ma L.-J."/>
            <person name="Dead R."/>
            <person name="Young S."/>
            <person name="Zeng Q."/>
            <person name="Koehrsen M."/>
            <person name="Alvarado L."/>
            <person name="Berlin A."/>
            <person name="Chapman S.B."/>
            <person name="Chen Z."/>
            <person name="Freedman E."/>
            <person name="Gellesch M."/>
            <person name="Goldberg J."/>
            <person name="Griggs A."/>
            <person name="Gujja S."/>
            <person name="Heilman E.R."/>
            <person name="Heiman D."/>
            <person name="Hepburn T."/>
            <person name="Howarth C."/>
            <person name="Jen D."/>
            <person name="Larson L."/>
            <person name="Mehta T."/>
            <person name="Neiman D."/>
            <person name="Pearson M."/>
            <person name="Roberts A."/>
            <person name="Saif S."/>
            <person name="Shea T."/>
            <person name="Shenoy N."/>
            <person name="Sisk P."/>
            <person name="Stolte C."/>
            <person name="Sykes S."/>
            <person name="Walk T."/>
            <person name="White J."/>
            <person name="Yandava C."/>
            <person name="Haas B."/>
            <person name="Nusbaum C."/>
            <person name="Birren B."/>
        </authorList>
    </citation>
    <scope>NUCLEOTIDE SEQUENCE [LARGE SCALE GENOMIC DNA]</scope>
    <source>
        <strain evidence="7">R3-111a-1</strain>
    </source>
</reference>
<dbReference type="Gene3D" id="3.90.1300.10">
    <property type="entry name" value="Amidase signature (AS) domain"/>
    <property type="match status" value="1"/>
</dbReference>
<dbReference type="AlphaFoldDB" id="J3NSP4"/>
<dbReference type="OrthoDB" id="6428749at2759"/>
<dbReference type="STRING" id="644352.J3NSP4"/>
<evidence type="ECO:0000256" key="3">
    <source>
        <dbReference type="PIRSR" id="PIRSR001221-1"/>
    </source>
</evidence>
<name>J3NSP4_GAET3</name>
<feature type="active site" description="Charge relay system" evidence="3">
    <location>
        <position position="255"/>
    </location>
</feature>
<dbReference type="PIRSF" id="PIRSF001221">
    <property type="entry name" value="Amidase_fungi"/>
    <property type="match status" value="1"/>
</dbReference>